<feature type="domain" description="Double jelly roll-like" evidence="3">
    <location>
        <begin position="609"/>
        <end position="918"/>
    </location>
</feature>
<dbReference type="GO" id="GO:0006644">
    <property type="term" value="P:phospholipid metabolic process"/>
    <property type="evidence" value="ECO:0007669"/>
    <property type="project" value="InterPro"/>
</dbReference>
<dbReference type="GO" id="GO:0005198">
    <property type="term" value="F:structural molecule activity"/>
    <property type="evidence" value="ECO:0007669"/>
    <property type="project" value="InterPro"/>
</dbReference>
<feature type="domain" description="Double jelly roll-like" evidence="3">
    <location>
        <begin position="931"/>
        <end position="1012"/>
    </location>
</feature>
<dbReference type="OrthoDB" id="7578441at2759"/>
<dbReference type="InterPro" id="IPR036444">
    <property type="entry name" value="PLipase_A2_dom_sf"/>
</dbReference>
<reference evidence="4 5" key="1">
    <citation type="submission" date="2019-08" db="EMBL/GenBank/DDBJ databases">
        <title>Whole genome of Aphis craccivora.</title>
        <authorList>
            <person name="Voronova N.V."/>
            <person name="Shulinski R.S."/>
            <person name="Bandarenka Y.V."/>
            <person name="Zhorov D.G."/>
            <person name="Warner D."/>
        </authorList>
    </citation>
    <scope>NUCLEOTIDE SEQUENCE [LARGE SCALE GENOMIC DNA]</scope>
    <source>
        <strain evidence="4">180601</strain>
        <tissue evidence="4">Whole Body</tissue>
    </source>
</reference>
<keyword evidence="5" id="KW-1185">Reference proteome</keyword>
<dbReference type="Pfam" id="PF21738">
    <property type="entry name" value="DJR-like_dom"/>
    <property type="match status" value="2"/>
</dbReference>
<evidence type="ECO:0000259" key="2">
    <source>
        <dbReference type="Pfam" id="PF08398"/>
    </source>
</evidence>
<accession>A0A6G0ZIT2</accession>
<dbReference type="InterPro" id="IPR049512">
    <property type="entry name" value="DJR-like_dom"/>
</dbReference>
<gene>
    <name evidence="4" type="ORF">FWK35_00003044</name>
</gene>
<dbReference type="InterPro" id="IPR013607">
    <property type="entry name" value="Phospholipase_A2-like"/>
</dbReference>
<organism evidence="4 5">
    <name type="scientific">Aphis craccivora</name>
    <name type="common">Cowpea aphid</name>
    <dbReference type="NCBI Taxonomy" id="307492"/>
    <lineage>
        <taxon>Eukaryota</taxon>
        <taxon>Metazoa</taxon>
        <taxon>Ecdysozoa</taxon>
        <taxon>Arthropoda</taxon>
        <taxon>Hexapoda</taxon>
        <taxon>Insecta</taxon>
        <taxon>Pterygota</taxon>
        <taxon>Neoptera</taxon>
        <taxon>Paraneoptera</taxon>
        <taxon>Hemiptera</taxon>
        <taxon>Sternorrhyncha</taxon>
        <taxon>Aphidomorpha</taxon>
        <taxon>Aphidoidea</taxon>
        <taxon>Aphididae</taxon>
        <taxon>Aphidini</taxon>
        <taxon>Aphis</taxon>
        <taxon>Aphis</taxon>
    </lineage>
</organism>
<dbReference type="PANTHER" id="PTHR36159">
    <property type="entry name" value="PROTEIN CBG23766"/>
    <property type="match status" value="1"/>
</dbReference>
<dbReference type="AlphaFoldDB" id="A0A6G0ZIT2"/>
<dbReference type="EMBL" id="VUJU01000329">
    <property type="protein sequence ID" value="KAF0771147.1"/>
    <property type="molecule type" value="Genomic_DNA"/>
</dbReference>
<keyword evidence="1" id="KW-1133">Transmembrane helix</keyword>
<comment type="caution">
    <text evidence="4">The sequence shown here is derived from an EMBL/GenBank/DDBJ whole genome shotgun (WGS) entry which is preliminary data.</text>
</comment>
<evidence type="ECO:0000256" key="1">
    <source>
        <dbReference type="SAM" id="Phobius"/>
    </source>
</evidence>
<dbReference type="PANTHER" id="PTHR36159:SF1">
    <property type="entry name" value="RETROVIRUS-RELATED POL POLYPROTEIN FROM TRANSPOSON 412-LIKE PROTEIN"/>
    <property type="match status" value="1"/>
</dbReference>
<name>A0A6G0ZIT2_APHCR</name>
<feature type="domain" description="Phospholipase A2-like" evidence="2">
    <location>
        <begin position="26"/>
        <end position="73"/>
    </location>
</feature>
<keyword evidence="1" id="KW-0812">Transmembrane</keyword>
<dbReference type="Proteomes" id="UP000478052">
    <property type="component" value="Unassembled WGS sequence"/>
</dbReference>
<evidence type="ECO:0000259" key="3">
    <source>
        <dbReference type="Pfam" id="PF21738"/>
    </source>
</evidence>
<evidence type="ECO:0000313" key="4">
    <source>
        <dbReference type="EMBL" id="KAF0771147.1"/>
    </source>
</evidence>
<keyword evidence="1" id="KW-0472">Membrane</keyword>
<sequence>MSLARRSSKNKGGGLINTLINKLPIELHVPGYQYCGPGDKGINPLDSACRDHDIAYEHSNSIADRNKSDYILEQRAWDRFKSKDSSLKEKAVAWGVTTAMKSKRKVGGGCGYKSALKAAKNVVKKNVGEKNLIKLNKKCVAVARKTFKTKNTKVPRTITIPKKGGVLPLIPIFAGLSALGALTGGVANVVKMANEFNRKTPSHLGNGVYLTPYKGNSYKIVTPNKTGGGIQTKKKLIATLPNRAYKLYDYELLKFAGDIPHFICVFIRDKLPVRPKHLESGIINLDTANSTGTHWVAYKKIGKKVEYYDSFGNLPPPLEVQNYFHGCAINYNYNREQKYNTANCGYLTWLQGRNYGGGVKGFIVISSIQFLSMELNPPHRKFLATALPGCNTIGFRNMIGQIENVIILTGSYELDDLESVINKFMPDYVTHFKLKANSNTLKCMIPCSHEIDFSVENSVAKLLGFRNVIYTTGVTHESENTVNIMKLNCIKVECNLIVGSFCDGTPSRTIHELYPTVSAGYKIVEVPRHPVFYTLNTTSINVTADYVDDCKITQMQYHSFTPYSKTSFSYNDEIRINIQNMDSYTLPCESFIYIEGNVQKLSDAVGDVRFSNNGLAFLFSEMRYEINGIEIQKLKSPGVQMCLGFEMDGEDNKNCMTDNVFAGCIPLKHLFGFCEDYKKILLNCNQQLILIRSSTDLDAIRVVGAGVTEHVEKNKKITIELTKVAWKMPIIKVTDKEKLKLLKVLDSRKTLSCAFRTWDLCEYPVLPRNTSHSWTIKSSSLIEKPRFILFGLQTDRKKNIEFDAGRFDHCQLKNLKVHLNSEVFPYDDFRADLKKNTTSLLYTAYTDFQKSYYERDYCEPLLSKNVFQTYTSVVVDDLSHQNDNVKTSTIEKLIEFETDTVIPEKTAAYCLILHDQIITYNPFSGDVRKFTTSLLYKAYTDFQKSYYERDYCEPLLSKNVFQTYVPIVVVDLSHQNDDVKSSTIDLRIEFETDTVIPEKTAAYCLILHDQIITYNPFSGDSLRFTFR</sequence>
<dbReference type="GO" id="GO:0004623">
    <property type="term" value="F:phospholipase A2 activity"/>
    <property type="evidence" value="ECO:0007669"/>
    <property type="project" value="InterPro"/>
</dbReference>
<protein>
    <submittedName>
        <fullName evidence="4">Uncharacterized protein</fullName>
    </submittedName>
</protein>
<dbReference type="Gene3D" id="1.20.90.10">
    <property type="entry name" value="Phospholipase A2 domain"/>
    <property type="match status" value="1"/>
</dbReference>
<dbReference type="GO" id="GO:0050482">
    <property type="term" value="P:arachidonate secretion"/>
    <property type="evidence" value="ECO:0007669"/>
    <property type="project" value="InterPro"/>
</dbReference>
<feature type="transmembrane region" description="Helical" evidence="1">
    <location>
        <begin position="166"/>
        <end position="190"/>
    </location>
</feature>
<dbReference type="Pfam" id="PF08398">
    <property type="entry name" value="Phospholip_A2_4"/>
    <property type="match status" value="1"/>
</dbReference>
<evidence type="ECO:0000313" key="5">
    <source>
        <dbReference type="Proteomes" id="UP000478052"/>
    </source>
</evidence>
<proteinExistence type="predicted"/>